<dbReference type="GeneID" id="64702451"/>
<feature type="non-terminal residue" evidence="2">
    <location>
        <position position="144"/>
    </location>
</feature>
<sequence length="144" mass="15497">MPPPKEYQVMRKGRLQTVSKSQYYRLKAQDGGANTRTPELQALLASRVQTDAPIASSSTSAELTREHTRSIQSGDVDMNLDENATEDEGNYADDFPDPPAADEGHSTPPPDPDPPAGDEDHFTPPPDPPAGDEDHSTPPPDPPA</sequence>
<evidence type="ECO:0000256" key="1">
    <source>
        <dbReference type="SAM" id="MobiDB-lite"/>
    </source>
</evidence>
<evidence type="ECO:0000313" key="3">
    <source>
        <dbReference type="Proteomes" id="UP000823399"/>
    </source>
</evidence>
<dbReference type="OrthoDB" id="2692154at2759"/>
<accession>A0A9P7FDP2</accession>
<protein>
    <submittedName>
        <fullName evidence="2">Uncharacterized protein</fullName>
    </submittedName>
</protein>
<proteinExistence type="predicted"/>
<evidence type="ECO:0000313" key="2">
    <source>
        <dbReference type="EMBL" id="KAG2115259.1"/>
    </source>
</evidence>
<dbReference type="RefSeq" id="XP_041296976.1">
    <property type="nucleotide sequence ID" value="XM_041440192.1"/>
</dbReference>
<comment type="caution">
    <text evidence="2">The sequence shown here is derived from an EMBL/GenBank/DDBJ whole genome shotgun (WGS) entry which is preliminary data.</text>
</comment>
<organism evidence="2 3">
    <name type="scientific">Suillus discolor</name>
    <dbReference type="NCBI Taxonomy" id="1912936"/>
    <lineage>
        <taxon>Eukaryota</taxon>
        <taxon>Fungi</taxon>
        <taxon>Dikarya</taxon>
        <taxon>Basidiomycota</taxon>
        <taxon>Agaricomycotina</taxon>
        <taxon>Agaricomycetes</taxon>
        <taxon>Agaricomycetidae</taxon>
        <taxon>Boletales</taxon>
        <taxon>Suillineae</taxon>
        <taxon>Suillaceae</taxon>
        <taxon>Suillus</taxon>
    </lineage>
</organism>
<dbReference type="AlphaFoldDB" id="A0A9P7FDP2"/>
<name>A0A9P7FDP2_9AGAM</name>
<keyword evidence="3" id="KW-1185">Reference proteome</keyword>
<dbReference type="EMBL" id="JABBWM010000008">
    <property type="protein sequence ID" value="KAG2115259.1"/>
    <property type="molecule type" value="Genomic_DNA"/>
</dbReference>
<gene>
    <name evidence="2" type="ORF">F5147DRAFT_751595</name>
</gene>
<feature type="region of interest" description="Disordered" evidence="1">
    <location>
        <begin position="47"/>
        <end position="144"/>
    </location>
</feature>
<dbReference type="Proteomes" id="UP000823399">
    <property type="component" value="Unassembled WGS sequence"/>
</dbReference>
<reference evidence="2" key="1">
    <citation type="journal article" date="2020" name="New Phytol.">
        <title>Comparative genomics reveals dynamic genome evolution in host specialist ectomycorrhizal fungi.</title>
        <authorList>
            <person name="Lofgren L.A."/>
            <person name="Nguyen N.H."/>
            <person name="Vilgalys R."/>
            <person name="Ruytinx J."/>
            <person name="Liao H.L."/>
            <person name="Branco S."/>
            <person name="Kuo A."/>
            <person name="LaButti K."/>
            <person name="Lipzen A."/>
            <person name="Andreopoulos W."/>
            <person name="Pangilinan J."/>
            <person name="Riley R."/>
            <person name="Hundley H."/>
            <person name="Na H."/>
            <person name="Barry K."/>
            <person name="Grigoriev I.V."/>
            <person name="Stajich J.E."/>
            <person name="Kennedy P.G."/>
        </authorList>
    </citation>
    <scope>NUCLEOTIDE SEQUENCE</scope>
    <source>
        <strain evidence="2">FC423</strain>
    </source>
</reference>
<feature type="compositionally biased region" description="Acidic residues" evidence="1">
    <location>
        <begin position="78"/>
        <end position="96"/>
    </location>
</feature>